<name>A0A540KC13_MALBA</name>
<feature type="region of interest" description="Disordered" evidence="1">
    <location>
        <begin position="17"/>
        <end position="70"/>
    </location>
</feature>
<evidence type="ECO:0000256" key="1">
    <source>
        <dbReference type="SAM" id="MobiDB-lite"/>
    </source>
</evidence>
<protein>
    <submittedName>
        <fullName evidence="2">Uncharacterized protein</fullName>
    </submittedName>
</protein>
<evidence type="ECO:0000313" key="3">
    <source>
        <dbReference type="Proteomes" id="UP000315295"/>
    </source>
</evidence>
<proteinExistence type="predicted"/>
<sequence>MESQRTIQLELLSYLQSQNVPASSPGPQTQPQKPDRTLFPFDPRTSTKPPPSISRSPKPCSNDQSPMSSPKMMLALNLNLNPNLTNRKIRKIVAQDVPSDIAQDDARLIVRVKTNEHATVCSKHKGKRKMDAWGFAGGGGRGVKGA</sequence>
<reference evidence="2 3" key="1">
    <citation type="journal article" date="2019" name="G3 (Bethesda)">
        <title>Sequencing of a Wild Apple (Malus baccata) Genome Unravels the Differences Between Cultivated and Wild Apple Species Regarding Disease Resistance and Cold Tolerance.</title>
        <authorList>
            <person name="Chen X."/>
        </authorList>
    </citation>
    <scope>NUCLEOTIDE SEQUENCE [LARGE SCALE GENOMIC DNA]</scope>
    <source>
        <strain evidence="3">cv. Shandingzi</strain>
        <tissue evidence="2">Leaves</tissue>
    </source>
</reference>
<dbReference type="EMBL" id="VIEB01001492">
    <property type="protein sequence ID" value="TQD71774.1"/>
    <property type="molecule type" value="Genomic_DNA"/>
</dbReference>
<organism evidence="2 3">
    <name type="scientific">Malus baccata</name>
    <name type="common">Siberian crab apple</name>
    <name type="synonym">Pyrus baccata</name>
    <dbReference type="NCBI Taxonomy" id="106549"/>
    <lineage>
        <taxon>Eukaryota</taxon>
        <taxon>Viridiplantae</taxon>
        <taxon>Streptophyta</taxon>
        <taxon>Embryophyta</taxon>
        <taxon>Tracheophyta</taxon>
        <taxon>Spermatophyta</taxon>
        <taxon>Magnoliopsida</taxon>
        <taxon>eudicotyledons</taxon>
        <taxon>Gunneridae</taxon>
        <taxon>Pentapetalae</taxon>
        <taxon>rosids</taxon>
        <taxon>fabids</taxon>
        <taxon>Rosales</taxon>
        <taxon>Rosaceae</taxon>
        <taxon>Amygdaloideae</taxon>
        <taxon>Maleae</taxon>
        <taxon>Malus</taxon>
    </lineage>
</organism>
<feature type="compositionally biased region" description="Polar residues" evidence="1">
    <location>
        <begin position="17"/>
        <end position="32"/>
    </location>
</feature>
<accession>A0A540KC13</accession>
<evidence type="ECO:0000313" key="2">
    <source>
        <dbReference type="EMBL" id="TQD71774.1"/>
    </source>
</evidence>
<feature type="compositionally biased region" description="Low complexity" evidence="1">
    <location>
        <begin position="43"/>
        <end position="59"/>
    </location>
</feature>
<dbReference type="Proteomes" id="UP000315295">
    <property type="component" value="Unassembled WGS sequence"/>
</dbReference>
<keyword evidence="3" id="KW-1185">Reference proteome</keyword>
<dbReference type="AlphaFoldDB" id="A0A540KC13"/>
<gene>
    <name evidence="2" type="ORF">C1H46_042694</name>
</gene>
<comment type="caution">
    <text evidence="2">The sequence shown here is derived from an EMBL/GenBank/DDBJ whole genome shotgun (WGS) entry which is preliminary data.</text>
</comment>